<name>A0A367LJP4_9HYPO</name>
<evidence type="ECO:0000259" key="9">
    <source>
        <dbReference type="Pfam" id="PF09830"/>
    </source>
</evidence>
<dbReference type="AlphaFoldDB" id="A0A367LJP4"/>
<feature type="active site" evidence="6">
    <location>
        <position position="195"/>
    </location>
</feature>
<dbReference type="Pfam" id="PF10261">
    <property type="entry name" value="FIT"/>
    <property type="match status" value="1"/>
</dbReference>
<feature type="domain" description="Ap4A phosphorylase 1/2 N-terminal" evidence="10">
    <location>
        <begin position="322"/>
        <end position="475"/>
    </location>
</feature>
<dbReference type="Gene3D" id="3.30.428.70">
    <property type="match status" value="1"/>
</dbReference>
<feature type="region of interest" description="Disordered" evidence="7">
    <location>
        <begin position="1"/>
        <end position="20"/>
    </location>
</feature>
<dbReference type="InterPro" id="IPR046400">
    <property type="entry name" value="SCS3"/>
</dbReference>
<keyword evidence="4 6" id="KW-1133">Transmembrane helix</keyword>
<dbReference type="Proteomes" id="UP000253664">
    <property type="component" value="Unassembled WGS sequence"/>
</dbReference>
<dbReference type="InterPro" id="IPR045759">
    <property type="entry name" value="Ap4A_phos1/2_N"/>
</dbReference>
<dbReference type="GO" id="GO:0008654">
    <property type="term" value="P:phospholipid biosynthetic process"/>
    <property type="evidence" value="ECO:0007669"/>
    <property type="project" value="UniProtKB-KW"/>
</dbReference>
<feature type="transmembrane region" description="Helical" evidence="8">
    <location>
        <begin position="269"/>
        <end position="289"/>
    </location>
</feature>
<dbReference type="InterPro" id="IPR019388">
    <property type="entry name" value="FIT"/>
</dbReference>
<evidence type="ECO:0000256" key="4">
    <source>
        <dbReference type="ARBA" id="ARBA00022989"/>
    </source>
</evidence>
<reference evidence="11 12" key="1">
    <citation type="journal article" date="2015" name="BMC Genomics">
        <title>Insights from the genome of Ophiocordyceps polyrhachis-furcata to pathogenicity and host specificity in insect fungi.</title>
        <authorList>
            <person name="Wichadakul D."/>
            <person name="Kobmoo N."/>
            <person name="Ingsriswang S."/>
            <person name="Tangphatsornruang S."/>
            <person name="Chantasingh D."/>
            <person name="Luangsa-ard J.J."/>
            <person name="Eurwilaichitr L."/>
        </authorList>
    </citation>
    <scope>NUCLEOTIDE SEQUENCE [LARGE SCALE GENOMIC DNA]</scope>
    <source>
        <strain evidence="11 12">BCC 54312</strain>
    </source>
</reference>
<dbReference type="GO" id="GO:0140042">
    <property type="term" value="P:lipid droplet formation"/>
    <property type="evidence" value="ECO:0007669"/>
    <property type="project" value="UniProtKB-UniRule"/>
</dbReference>
<keyword evidence="12" id="KW-1185">Reference proteome</keyword>
<evidence type="ECO:0000256" key="7">
    <source>
        <dbReference type="SAM" id="MobiDB-lite"/>
    </source>
</evidence>
<comment type="catalytic activity">
    <reaction evidence="6">
        <text>an acyl-CoA + H2O = an acyl-4'-phosphopantetheine + adenosine 3',5'-bisphosphate + 2 H(+)</text>
        <dbReference type="Rhea" id="RHEA:50044"/>
        <dbReference type="ChEBI" id="CHEBI:15377"/>
        <dbReference type="ChEBI" id="CHEBI:15378"/>
        <dbReference type="ChEBI" id="CHEBI:58342"/>
        <dbReference type="ChEBI" id="CHEBI:58343"/>
        <dbReference type="ChEBI" id="CHEBI:132023"/>
    </reaction>
</comment>
<dbReference type="HAMAP" id="MF_03231">
    <property type="entry name" value="SCS3"/>
    <property type="match status" value="1"/>
</dbReference>
<keyword evidence="6" id="KW-0594">Phospholipid biosynthesis</keyword>
<comment type="catalytic activity">
    <reaction evidence="6">
        <text>(5Z,8Z,11Z,14Z)-eicosatetraenoyl-CoA + H2O = S-(5Z,8Z,11Z,14Z-eicosatetraenoyl)-4'-phosphopantetheine + adenosine 3',5'-bisphosphate + 2 H(+)</text>
        <dbReference type="Rhea" id="RHEA:65568"/>
        <dbReference type="ChEBI" id="CHEBI:15377"/>
        <dbReference type="ChEBI" id="CHEBI:15378"/>
        <dbReference type="ChEBI" id="CHEBI:57368"/>
        <dbReference type="ChEBI" id="CHEBI:58343"/>
        <dbReference type="ChEBI" id="CHEBI:156554"/>
    </reaction>
</comment>
<evidence type="ECO:0000259" key="10">
    <source>
        <dbReference type="Pfam" id="PF19327"/>
    </source>
</evidence>
<dbReference type="GO" id="GO:0010945">
    <property type="term" value="F:coenzyme A diphosphatase activity"/>
    <property type="evidence" value="ECO:0007669"/>
    <property type="project" value="InterPro"/>
</dbReference>
<dbReference type="GO" id="GO:0005789">
    <property type="term" value="C:endoplasmic reticulum membrane"/>
    <property type="evidence" value="ECO:0007669"/>
    <property type="project" value="UniProtKB-SubCell"/>
</dbReference>
<dbReference type="GO" id="GO:0005524">
    <property type="term" value="F:ATP binding"/>
    <property type="evidence" value="ECO:0007669"/>
    <property type="project" value="InterPro"/>
</dbReference>
<keyword evidence="2 6" id="KW-0812">Transmembrane</keyword>
<dbReference type="EC" id="3.6.1.-" evidence="6"/>
<keyword evidence="6" id="KW-0378">Hydrolase</keyword>
<comment type="function">
    <text evidence="6">Fatty acyl-coenzyme A (CoA) diphosphatase that hydrolyzes fatty acyl-CoA to yield acyl-4'-phosphopantetheine and adenosine 3',5'-bisphosphate. Preferentially hydrolyzes unsaturated long-chain acyl-CoA substrates in the endoplasmic reticulum (ER) lumen. This catalytic activity is required for maintaining ER structure and for lipid droplets (LDs) biogenesis, which are lipid storage organelles involved in maintaining lipid and energy homeostasis. May directly bind to diacylglycerol (DAGs) and triacylglycerol, which is also important for LD biogenesis. May support directional budding of nacent LDs from the ER into the cytosol by reducing DAG levels at sites of LD formation. May play a role in the regulation of cell morphology and cytoskeletal organization. Involved in phospholipid biosynthesis.</text>
</comment>
<feature type="transmembrane region" description="Helical" evidence="8">
    <location>
        <begin position="30"/>
        <end position="48"/>
    </location>
</feature>
<dbReference type="InterPro" id="IPR019200">
    <property type="entry name" value="ATP_adenylylTrfase_C"/>
</dbReference>
<proteinExistence type="inferred from homology"/>
<feature type="active site" evidence="6">
    <location>
        <position position="289"/>
    </location>
</feature>
<dbReference type="InterPro" id="IPR043171">
    <property type="entry name" value="Ap4A_phos1/2-like"/>
</dbReference>
<feature type="domain" description="ATP adenylyltransferase C-terminal" evidence="9">
    <location>
        <begin position="505"/>
        <end position="615"/>
    </location>
</feature>
<keyword evidence="5 6" id="KW-0472">Membrane</keyword>
<evidence type="ECO:0000256" key="1">
    <source>
        <dbReference type="ARBA" id="ARBA00004477"/>
    </source>
</evidence>
<keyword evidence="6" id="KW-0444">Lipid biosynthesis</keyword>
<feature type="transmembrane region" description="Helical" evidence="8">
    <location>
        <begin position="196"/>
        <end position="218"/>
    </location>
</feature>
<evidence type="ECO:0000313" key="12">
    <source>
        <dbReference type="Proteomes" id="UP000253664"/>
    </source>
</evidence>
<evidence type="ECO:0000313" key="11">
    <source>
        <dbReference type="EMBL" id="RCI14597.1"/>
    </source>
</evidence>
<dbReference type="GO" id="GO:0009117">
    <property type="term" value="P:nucleotide metabolic process"/>
    <property type="evidence" value="ECO:0007669"/>
    <property type="project" value="InterPro"/>
</dbReference>
<dbReference type="EMBL" id="LKCN02000003">
    <property type="protein sequence ID" value="RCI14597.1"/>
    <property type="molecule type" value="Genomic_DNA"/>
</dbReference>
<comment type="catalytic activity">
    <reaction evidence="6">
        <text>hexadecanoyl-CoA + H2O = S-hexadecanoyl-4'-phosphopantetheine + adenosine 3',5'-bisphosphate + 2 H(+)</text>
        <dbReference type="Rhea" id="RHEA:50032"/>
        <dbReference type="ChEBI" id="CHEBI:15377"/>
        <dbReference type="ChEBI" id="CHEBI:15378"/>
        <dbReference type="ChEBI" id="CHEBI:57379"/>
        <dbReference type="ChEBI" id="CHEBI:58343"/>
        <dbReference type="ChEBI" id="CHEBI:132018"/>
    </reaction>
</comment>
<keyword evidence="6" id="KW-1208">Phospholipid metabolism</keyword>
<sequence>MATTTTTHSSRSDPAPPRNSPYLPTPLERLAVSVYPLILVFGAIFSLVSPETRAAPYDVGAQSHEQSSAPSYFARKSNVFNVVFVKRGWGWTTFAFVFFLFAGGLESSSSPSSSAVVDRVRVQAFLRWCCATAWWVCVTQWCFGPALIDRGFRWSGGRCEGGGEEAGGDDFMHITAVACRAAGGRWNGGHDISGHVFLLVLGSWFLAQEVAWPVMRAAAARRRRMRMRGGAATTTTTTMTDDRCVFMPDGAVKGVGVEVEASFGVAAKVALGVVAMKLWMLLMTAIYFHTWFEKFTGLATALAGAYGLYIVPRFVPGAIKIPTNLPETVKTIFAKAKSDGALTFYPTQAAIVKVGAIPFQLRFSPSLVKKPEPKRSSATSSAAVDPFANPPPSLYVAGVGKAHYLVLNKFAIVAEHLILATNDFESQTELLGLRDVEATLACLRAYGGGLFAFFNSGVHSGASQPHRHVQLLPIEGMRQGLVPASADDEARWEPLMGRQDLLDGAPFVSFAEDMDDASSAAHVHAAYLRLYRRACRALGVDGAEEQVDGEARVSYNLALTDGRIVVCPRRAEGEGDVAVNGALLAGTALVKGEDVWRALVAEPGRLGEVLGRVGVARGGITRA</sequence>
<evidence type="ECO:0000256" key="2">
    <source>
        <dbReference type="ARBA" id="ARBA00022692"/>
    </source>
</evidence>
<dbReference type="InterPro" id="IPR036265">
    <property type="entry name" value="HIT-like_sf"/>
</dbReference>
<comment type="catalytic activity">
    <reaction evidence="6">
        <text>(9Z)-octadecenoyl-CoA + H2O = S-(9Z-octadecenoyl)-4'-phosphopantetheine + adenosine 3',5'-bisphosphate + 2 H(+)</text>
        <dbReference type="Rhea" id="RHEA:65564"/>
        <dbReference type="ChEBI" id="CHEBI:15377"/>
        <dbReference type="ChEBI" id="CHEBI:15378"/>
        <dbReference type="ChEBI" id="CHEBI:57387"/>
        <dbReference type="ChEBI" id="CHEBI:58343"/>
        <dbReference type="ChEBI" id="CHEBI:156553"/>
    </reaction>
</comment>
<comment type="similarity">
    <text evidence="6">Belongs to the FIT family. Fungal FIT2B/SCS3 subfamily.</text>
</comment>
<dbReference type="SUPFAM" id="SSF54197">
    <property type="entry name" value="HIT-like"/>
    <property type="match status" value="1"/>
</dbReference>
<dbReference type="GO" id="GO:0003877">
    <property type="term" value="F:ATP:ADP adenylyltransferase activity"/>
    <property type="evidence" value="ECO:0007669"/>
    <property type="project" value="InterPro"/>
</dbReference>
<dbReference type="PANTHER" id="PTHR38420">
    <property type="entry name" value="AP-4-A PHOSPHORYLASE II"/>
    <property type="match status" value="1"/>
</dbReference>
<dbReference type="InterPro" id="IPR009163">
    <property type="entry name" value="Ap4A_phos1/2"/>
</dbReference>
<comment type="subcellular location">
    <subcellularLocation>
        <location evidence="1 6">Endoplasmic reticulum membrane</location>
        <topology evidence="1 6">Multi-pass membrane protein</topology>
    </subcellularLocation>
</comment>
<dbReference type="Pfam" id="PF19327">
    <property type="entry name" value="Ap4A_phos_N"/>
    <property type="match status" value="1"/>
</dbReference>
<dbReference type="Pfam" id="PF09830">
    <property type="entry name" value="ATP_transf"/>
    <property type="match status" value="1"/>
</dbReference>
<dbReference type="PANTHER" id="PTHR38420:SF3">
    <property type="entry name" value="5',5'''-P-1,P-4-TETRAPHOSPHATE PHOSPHORYLASE 2"/>
    <property type="match status" value="1"/>
</dbReference>
<evidence type="ECO:0000256" key="5">
    <source>
        <dbReference type="ARBA" id="ARBA00023136"/>
    </source>
</evidence>
<organism evidence="11 12">
    <name type="scientific">Ophiocordyceps polyrhachis-furcata BCC 54312</name>
    <dbReference type="NCBI Taxonomy" id="1330021"/>
    <lineage>
        <taxon>Eukaryota</taxon>
        <taxon>Fungi</taxon>
        <taxon>Dikarya</taxon>
        <taxon>Ascomycota</taxon>
        <taxon>Pezizomycotina</taxon>
        <taxon>Sordariomycetes</taxon>
        <taxon>Hypocreomycetidae</taxon>
        <taxon>Hypocreales</taxon>
        <taxon>Ophiocordycipitaceae</taxon>
        <taxon>Ophiocordyceps</taxon>
    </lineage>
</organism>
<comment type="caution">
    <text evidence="11">The sequence shown here is derived from an EMBL/GenBank/DDBJ whole genome shotgun (WGS) entry which is preliminary data.</text>
</comment>
<feature type="transmembrane region" description="Helical" evidence="8">
    <location>
        <begin position="88"/>
        <end position="105"/>
    </location>
</feature>
<evidence type="ECO:0000256" key="3">
    <source>
        <dbReference type="ARBA" id="ARBA00022824"/>
    </source>
</evidence>
<accession>A0A367LJP4</accession>
<dbReference type="OrthoDB" id="5579088at2759"/>
<keyword evidence="3 6" id="KW-0256">Endoplasmic reticulum</keyword>
<evidence type="ECO:0000256" key="8">
    <source>
        <dbReference type="SAM" id="Phobius"/>
    </source>
</evidence>
<protein>
    <recommendedName>
        <fullName evidence="6">Acyl-coenzyme A diphosphatase SCS3</fullName>
        <ecNumber evidence="6">3.6.1.-</ecNumber>
    </recommendedName>
    <alternativeName>
        <fullName evidence="6">FIT family protein SCS3</fullName>
    </alternativeName>
</protein>
<evidence type="ECO:0000256" key="6">
    <source>
        <dbReference type="HAMAP-Rule" id="MF_03231"/>
    </source>
</evidence>
<dbReference type="STRING" id="1330021.A0A367LJP4"/>
<keyword evidence="6" id="KW-0443">Lipid metabolism</keyword>
<gene>
    <name evidence="6" type="primary">SCS3</name>
    <name evidence="6" type="synonym">FIT2B</name>
    <name evidence="11" type="ORF">L249_6562</name>
</gene>